<dbReference type="RefSeq" id="WP_128757302.1">
    <property type="nucleotide sequence ID" value="NZ_QOVM01000002.1"/>
</dbReference>
<evidence type="ECO:0000313" key="3">
    <source>
        <dbReference type="Proteomes" id="UP000289238"/>
    </source>
</evidence>
<proteinExistence type="predicted"/>
<feature type="domain" description="Serine aminopeptidase S33" evidence="1">
    <location>
        <begin position="27"/>
        <end position="262"/>
    </location>
</feature>
<dbReference type="Pfam" id="PF12146">
    <property type="entry name" value="Hydrolase_4"/>
    <property type="match status" value="1"/>
</dbReference>
<evidence type="ECO:0000313" key="2">
    <source>
        <dbReference type="EMBL" id="RXG23802.1"/>
    </source>
</evidence>
<dbReference type="Proteomes" id="UP000289238">
    <property type="component" value="Unassembled WGS sequence"/>
</dbReference>
<accession>A0A4V1KR62</accession>
<dbReference type="OrthoDB" id="9780932at2"/>
<organism evidence="2 3">
    <name type="scientific">Leeuwenhoekiella aequorea</name>
    <dbReference type="NCBI Taxonomy" id="283736"/>
    <lineage>
        <taxon>Bacteria</taxon>
        <taxon>Pseudomonadati</taxon>
        <taxon>Bacteroidota</taxon>
        <taxon>Flavobacteriia</taxon>
        <taxon>Flavobacteriales</taxon>
        <taxon>Flavobacteriaceae</taxon>
        <taxon>Leeuwenhoekiella</taxon>
    </lineage>
</organism>
<name>A0A4V1KR62_9FLAO</name>
<gene>
    <name evidence="2" type="ORF">DSM00_1418</name>
</gene>
<dbReference type="Gene3D" id="3.40.50.1820">
    <property type="entry name" value="alpha/beta hydrolase"/>
    <property type="match status" value="1"/>
</dbReference>
<dbReference type="PANTHER" id="PTHR11614">
    <property type="entry name" value="PHOSPHOLIPASE-RELATED"/>
    <property type="match status" value="1"/>
</dbReference>
<dbReference type="AlphaFoldDB" id="A0A4V1KR62"/>
<evidence type="ECO:0000259" key="1">
    <source>
        <dbReference type="Pfam" id="PF12146"/>
    </source>
</evidence>
<dbReference type="GO" id="GO:0016787">
    <property type="term" value="F:hydrolase activity"/>
    <property type="evidence" value="ECO:0007669"/>
    <property type="project" value="UniProtKB-KW"/>
</dbReference>
<comment type="caution">
    <text evidence="2">The sequence shown here is derived from an EMBL/GenBank/DDBJ whole genome shotgun (WGS) entry which is preliminary data.</text>
</comment>
<protein>
    <submittedName>
        <fullName evidence="2">Alpha-beta hydrolase superfamily lysophospholipase</fullName>
    </submittedName>
</protein>
<dbReference type="SUPFAM" id="SSF53474">
    <property type="entry name" value="alpha/beta-Hydrolases"/>
    <property type="match status" value="1"/>
</dbReference>
<sequence>MFGEVSIEAFQGQTTRHELFGKSWKTQNPRAVVCIIHGFGEHIGRYDHVISEYTTSNISCYGIDLPGHGRSNGKKGTVQSLQDYILAVDFIYEKAVLENKDLPVFLYGHSMGGGIVLRYLLLTSLPPAGAIITSPWLSLVKKPNAFELVLGRMLLSFGFNKNQTANLDPNSLSRDESVGKNYLKDPLVHNTASICLYFAMNDNGVYLLDRSFDFRTQILLAHGTEDTITDFKASKTLAKRHHDQITFKEWKDLKHETHNETNSYEVLNYYKNWILDKS</sequence>
<dbReference type="InterPro" id="IPR051044">
    <property type="entry name" value="MAG_DAG_Lipase"/>
</dbReference>
<dbReference type="InterPro" id="IPR029058">
    <property type="entry name" value="AB_hydrolase_fold"/>
</dbReference>
<dbReference type="InterPro" id="IPR022742">
    <property type="entry name" value="Hydrolase_4"/>
</dbReference>
<keyword evidence="3" id="KW-1185">Reference proteome</keyword>
<keyword evidence="2" id="KW-0378">Hydrolase</keyword>
<dbReference type="EMBL" id="QOVM01000002">
    <property type="protein sequence ID" value="RXG23802.1"/>
    <property type="molecule type" value="Genomic_DNA"/>
</dbReference>
<reference evidence="2 3" key="1">
    <citation type="submission" date="2018-07" db="EMBL/GenBank/DDBJ databases">
        <title>Leeuwenhoekiella genomics.</title>
        <authorList>
            <person name="Tahon G."/>
            <person name="Willems A."/>
        </authorList>
    </citation>
    <scope>NUCLEOTIDE SEQUENCE [LARGE SCALE GENOMIC DNA]</scope>
    <source>
        <strain evidence="2 3">LMG 22550</strain>
    </source>
</reference>